<dbReference type="GO" id="GO:0006313">
    <property type="term" value="P:DNA transposition"/>
    <property type="evidence" value="ECO:0007669"/>
    <property type="project" value="InterPro"/>
</dbReference>
<keyword evidence="4" id="KW-1185">Reference proteome</keyword>
<evidence type="ECO:0000259" key="2">
    <source>
        <dbReference type="Pfam" id="PF01609"/>
    </source>
</evidence>
<dbReference type="Proteomes" id="UP000273807">
    <property type="component" value="Unassembled WGS sequence"/>
</dbReference>
<reference evidence="3 4" key="1">
    <citation type="submission" date="2018-10" db="EMBL/GenBank/DDBJ databases">
        <title>Genome sequencing of Arthrobacter oryzae TNB02.</title>
        <authorList>
            <person name="Cho Y.-J."/>
            <person name="Cho A."/>
            <person name="Kim O.-S."/>
        </authorList>
    </citation>
    <scope>NUCLEOTIDE SEQUENCE [LARGE SCALE GENOMIC DNA]</scope>
    <source>
        <strain evidence="3 4">TNB02</strain>
    </source>
</reference>
<evidence type="ECO:0000313" key="4">
    <source>
        <dbReference type="Proteomes" id="UP000273807"/>
    </source>
</evidence>
<comment type="caution">
    <text evidence="3">The sequence shown here is derived from an EMBL/GenBank/DDBJ whole genome shotgun (WGS) entry which is preliminary data.</text>
</comment>
<dbReference type="Pfam" id="PF01609">
    <property type="entry name" value="DDE_Tnp_1"/>
    <property type="match status" value="1"/>
</dbReference>
<feature type="domain" description="Transposase IS4-like" evidence="2">
    <location>
        <begin position="31"/>
        <end position="202"/>
    </location>
</feature>
<sequence length="217" mass="23738">MAVKGEEAATGAQVKPTAQRNFTDPDSRIMKTADGSYHYSYTGQAVVDEDQQVIVATDLNNTAVDVQQLGPMIENTTETLGRMPAQWTIDAGYCSAGNLEHVREIETGSDGGTEFFIATGRLKHGEKVPDTPRGRIPKNATAKERMARKLTTKRGQAVYARRKAIVEPVFGQIQTRQGKHVLLRGLEQARQEWNLIAGCHNLLKLFTVRTAAATAGT</sequence>
<dbReference type="InterPro" id="IPR002559">
    <property type="entry name" value="Transposase_11"/>
</dbReference>
<evidence type="ECO:0000313" key="3">
    <source>
        <dbReference type="EMBL" id="RNL59175.1"/>
    </source>
</evidence>
<dbReference type="GO" id="GO:0003677">
    <property type="term" value="F:DNA binding"/>
    <property type="evidence" value="ECO:0007669"/>
    <property type="project" value="InterPro"/>
</dbReference>
<dbReference type="OrthoDB" id="4227096at2"/>
<accession>A0A3N0C7M5</accession>
<dbReference type="EMBL" id="RBED01000045">
    <property type="protein sequence ID" value="RNL59175.1"/>
    <property type="molecule type" value="Genomic_DNA"/>
</dbReference>
<protein>
    <recommendedName>
        <fullName evidence="2">Transposase IS4-like domain-containing protein</fullName>
    </recommendedName>
</protein>
<dbReference type="PANTHER" id="PTHR33408">
    <property type="entry name" value="TRANSPOSASE"/>
    <property type="match status" value="1"/>
</dbReference>
<evidence type="ECO:0000256" key="1">
    <source>
        <dbReference type="SAM" id="MobiDB-lite"/>
    </source>
</evidence>
<feature type="region of interest" description="Disordered" evidence="1">
    <location>
        <begin position="1"/>
        <end position="27"/>
    </location>
</feature>
<organism evidence="3 4">
    <name type="scientific">Arthrobacter oryzae</name>
    <dbReference type="NCBI Taxonomy" id="409290"/>
    <lineage>
        <taxon>Bacteria</taxon>
        <taxon>Bacillati</taxon>
        <taxon>Actinomycetota</taxon>
        <taxon>Actinomycetes</taxon>
        <taxon>Micrococcales</taxon>
        <taxon>Micrococcaceae</taxon>
        <taxon>Arthrobacter</taxon>
    </lineage>
</organism>
<dbReference type="PANTHER" id="PTHR33408:SF2">
    <property type="entry name" value="TRANSPOSASE DDE DOMAIN-CONTAINING PROTEIN"/>
    <property type="match status" value="1"/>
</dbReference>
<dbReference type="GO" id="GO:0004803">
    <property type="term" value="F:transposase activity"/>
    <property type="evidence" value="ECO:0007669"/>
    <property type="project" value="InterPro"/>
</dbReference>
<gene>
    <name evidence="3" type="ORF">D7003_02640</name>
</gene>
<name>A0A3N0C7M5_9MICC</name>
<proteinExistence type="predicted"/>
<dbReference type="AlphaFoldDB" id="A0A3N0C7M5"/>